<dbReference type="EMBL" id="JAQQWP010000007">
    <property type="protein sequence ID" value="KAK8110021.1"/>
    <property type="molecule type" value="Genomic_DNA"/>
</dbReference>
<reference evidence="1 2" key="1">
    <citation type="submission" date="2023-01" db="EMBL/GenBank/DDBJ databases">
        <title>Analysis of 21 Apiospora genomes using comparative genomics revels a genus with tremendous synthesis potential of carbohydrate active enzymes and secondary metabolites.</title>
        <authorList>
            <person name="Sorensen T."/>
        </authorList>
    </citation>
    <scope>NUCLEOTIDE SEQUENCE [LARGE SCALE GENOMIC DNA]</scope>
    <source>
        <strain evidence="1 2">CBS 117206</strain>
    </source>
</reference>
<proteinExistence type="predicted"/>
<accession>A0AAW0QUP7</accession>
<protein>
    <submittedName>
        <fullName evidence="1">Uncharacterized protein</fullName>
    </submittedName>
</protein>
<evidence type="ECO:0000313" key="1">
    <source>
        <dbReference type="EMBL" id="KAK8110021.1"/>
    </source>
</evidence>
<keyword evidence="2" id="KW-1185">Reference proteome</keyword>
<name>A0AAW0QUP7_9PEZI</name>
<comment type="caution">
    <text evidence="1">The sequence shown here is derived from an EMBL/GenBank/DDBJ whole genome shotgun (WGS) entry which is preliminary data.</text>
</comment>
<evidence type="ECO:0000313" key="2">
    <source>
        <dbReference type="Proteomes" id="UP001392437"/>
    </source>
</evidence>
<sequence length="70" mass="7671">MGMSGGMSFVHQQLFTDAAGNTHAGYRVRHWDDATTAAQVSPKYIRTVFSPEIYALGAAQRVQRPQAFGI</sequence>
<dbReference type="Proteomes" id="UP001392437">
    <property type="component" value="Unassembled WGS sequence"/>
</dbReference>
<gene>
    <name evidence="1" type="ORF">PG999_008158</name>
</gene>
<dbReference type="AlphaFoldDB" id="A0AAW0QUP7"/>
<organism evidence="1 2">
    <name type="scientific">Apiospora kogelbergensis</name>
    <dbReference type="NCBI Taxonomy" id="1337665"/>
    <lineage>
        <taxon>Eukaryota</taxon>
        <taxon>Fungi</taxon>
        <taxon>Dikarya</taxon>
        <taxon>Ascomycota</taxon>
        <taxon>Pezizomycotina</taxon>
        <taxon>Sordariomycetes</taxon>
        <taxon>Xylariomycetidae</taxon>
        <taxon>Amphisphaeriales</taxon>
        <taxon>Apiosporaceae</taxon>
        <taxon>Apiospora</taxon>
    </lineage>
</organism>